<dbReference type="EMBL" id="SRLO01006867">
    <property type="protein sequence ID" value="TNN28470.1"/>
    <property type="molecule type" value="Genomic_DNA"/>
</dbReference>
<protein>
    <submittedName>
        <fullName evidence="1">Uncharacterized protein</fullName>
    </submittedName>
</protein>
<evidence type="ECO:0000313" key="2">
    <source>
        <dbReference type="Proteomes" id="UP000314294"/>
    </source>
</evidence>
<comment type="caution">
    <text evidence="1">The sequence shown here is derived from an EMBL/GenBank/DDBJ whole genome shotgun (WGS) entry which is preliminary data.</text>
</comment>
<evidence type="ECO:0000313" key="1">
    <source>
        <dbReference type="EMBL" id="TNN28470.1"/>
    </source>
</evidence>
<gene>
    <name evidence="1" type="ORF">EYF80_061382</name>
</gene>
<name>A0A4Z2EIS3_9TELE</name>
<dbReference type="AlphaFoldDB" id="A0A4Z2EIS3"/>
<accession>A0A4Z2EIS3</accession>
<sequence length="72" mass="8063">MFFFFIERETRRSPRLSDVKSRGFGLQAWPGAPVGFKGRPRGHRLVSVNMVCSFLTVLNPLTVSTNSSSSMN</sequence>
<proteinExistence type="predicted"/>
<dbReference type="Proteomes" id="UP000314294">
    <property type="component" value="Unassembled WGS sequence"/>
</dbReference>
<reference evidence="1 2" key="1">
    <citation type="submission" date="2019-03" db="EMBL/GenBank/DDBJ databases">
        <title>First draft genome of Liparis tanakae, snailfish: a comprehensive survey of snailfish specific genes.</title>
        <authorList>
            <person name="Kim W."/>
            <person name="Song I."/>
            <person name="Jeong J.-H."/>
            <person name="Kim D."/>
            <person name="Kim S."/>
            <person name="Ryu S."/>
            <person name="Song J.Y."/>
            <person name="Lee S.K."/>
        </authorList>
    </citation>
    <scope>NUCLEOTIDE SEQUENCE [LARGE SCALE GENOMIC DNA]</scope>
    <source>
        <tissue evidence="1">Muscle</tissue>
    </source>
</reference>
<keyword evidence="2" id="KW-1185">Reference proteome</keyword>
<organism evidence="1 2">
    <name type="scientific">Liparis tanakae</name>
    <name type="common">Tanaka's snailfish</name>
    <dbReference type="NCBI Taxonomy" id="230148"/>
    <lineage>
        <taxon>Eukaryota</taxon>
        <taxon>Metazoa</taxon>
        <taxon>Chordata</taxon>
        <taxon>Craniata</taxon>
        <taxon>Vertebrata</taxon>
        <taxon>Euteleostomi</taxon>
        <taxon>Actinopterygii</taxon>
        <taxon>Neopterygii</taxon>
        <taxon>Teleostei</taxon>
        <taxon>Neoteleostei</taxon>
        <taxon>Acanthomorphata</taxon>
        <taxon>Eupercaria</taxon>
        <taxon>Perciformes</taxon>
        <taxon>Cottioidei</taxon>
        <taxon>Cottales</taxon>
        <taxon>Liparidae</taxon>
        <taxon>Liparis</taxon>
    </lineage>
</organism>